<dbReference type="Proteomes" id="UP000225706">
    <property type="component" value="Unassembled WGS sequence"/>
</dbReference>
<dbReference type="InterPro" id="IPR027417">
    <property type="entry name" value="P-loop_NTPase"/>
</dbReference>
<evidence type="ECO:0000256" key="5">
    <source>
        <dbReference type="ARBA" id="ARBA00022801"/>
    </source>
</evidence>
<dbReference type="InterPro" id="IPR056787">
    <property type="entry name" value="OB_HELZ2"/>
</dbReference>
<evidence type="ECO:0000256" key="4">
    <source>
        <dbReference type="ARBA" id="ARBA00022771"/>
    </source>
</evidence>
<dbReference type="GO" id="GO:0005694">
    <property type="term" value="C:chromosome"/>
    <property type="evidence" value="ECO:0007669"/>
    <property type="project" value="UniProtKB-ARBA"/>
</dbReference>
<dbReference type="PROSITE" id="PS50103">
    <property type="entry name" value="ZF_C3H1"/>
    <property type="match status" value="1"/>
</dbReference>
<dbReference type="SMART" id="SM00955">
    <property type="entry name" value="RNB"/>
    <property type="match status" value="1"/>
</dbReference>
<dbReference type="SUPFAM" id="SSF90229">
    <property type="entry name" value="CCCH zinc finger"/>
    <property type="match status" value="1"/>
</dbReference>
<feature type="region of interest" description="Disordered" evidence="10">
    <location>
        <begin position="1442"/>
        <end position="1465"/>
    </location>
</feature>
<dbReference type="PANTHER" id="PTHR43788:SF16">
    <property type="entry name" value="HELICASE WITH ZINC FINGER 2"/>
    <property type="match status" value="1"/>
</dbReference>
<dbReference type="Gene3D" id="4.10.1000.10">
    <property type="entry name" value="Zinc finger, CCCH-type"/>
    <property type="match status" value="1"/>
</dbReference>
<dbReference type="FunFam" id="3.40.50.300:FF:000326">
    <property type="entry name" value="P-loop containing nucleoside triphosphate hydrolase"/>
    <property type="match status" value="1"/>
</dbReference>
<keyword evidence="4 9" id="KW-0863">Zinc-finger</keyword>
<comment type="caution">
    <text evidence="12">The sequence shown here is derived from an EMBL/GenBank/DDBJ whole genome shotgun (WGS) entry which is preliminary data.</text>
</comment>
<keyword evidence="13" id="KW-1185">Reference proteome</keyword>
<dbReference type="GO" id="GO:0008270">
    <property type="term" value="F:zinc ion binding"/>
    <property type="evidence" value="ECO:0007669"/>
    <property type="project" value="UniProtKB-KW"/>
</dbReference>
<dbReference type="PANTHER" id="PTHR43788">
    <property type="entry name" value="DNA2/NAM7 HELICASE FAMILY MEMBER"/>
    <property type="match status" value="1"/>
</dbReference>
<evidence type="ECO:0000256" key="10">
    <source>
        <dbReference type="SAM" id="MobiDB-lite"/>
    </source>
</evidence>
<keyword evidence="2 9" id="KW-0479">Metal-binding</keyword>
<gene>
    <name evidence="12" type="primary">HELZ2</name>
    <name evidence="12" type="ORF">AWC38_SpisGene23173</name>
</gene>
<feature type="region of interest" description="Disordered" evidence="10">
    <location>
        <begin position="235"/>
        <end position="254"/>
    </location>
</feature>
<dbReference type="EMBL" id="LSMT01001176">
    <property type="protein sequence ID" value="PFX12805.1"/>
    <property type="molecule type" value="Genomic_DNA"/>
</dbReference>
<dbReference type="InterPro" id="IPR001900">
    <property type="entry name" value="RNase_II/R"/>
</dbReference>
<evidence type="ECO:0000313" key="13">
    <source>
        <dbReference type="Proteomes" id="UP000225706"/>
    </source>
</evidence>
<dbReference type="Pfam" id="PF13086">
    <property type="entry name" value="AAA_11"/>
    <property type="match status" value="3"/>
</dbReference>
<evidence type="ECO:0000256" key="1">
    <source>
        <dbReference type="ARBA" id="ARBA00007913"/>
    </source>
</evidence>
<dbReference type="InterPro" id="IPR041679">
    <property type="entry name" value="DNA2/NAM7-like_C"/>
</dbReference>
<protein>
    <submittedName>
        <fullName evidence="12">Helicase with zinc finger domain 2</fullName>
    </submittedName>
</protein>
<keyword evidence="6 12" id="KW-0347">Helicase</keyword>
<dbReference type="GO" id="GO:0016787">
    <property type="term" value="F:hydrolase activity"/>
    <property type="evidence" value="ECO:0007669"/>
    <property type="project" value="UniProtKB-KW"/>
</dbReference>
<dbReference type="InterPro" id="IPR012340">
    <property type="entry name" value="NA-bd_OB-fold"/>
</dbReference>
<dbReference type="STRING" id="50429.A0A2B4R946"/>
<feature type="domain" description="C3H1-type" evidence="11">
    <location>
        <begin position="202"/>
        <end position="230"/>
    </location>
</feature>
<dbReference type="InterPro" id="IPR000571">
    <property type="entry name" value="Znf_CCCH"/>
</dbReference>
<proteinExistence type="inferred from homology"/>
<dbReference type="InterPro" id="IPR036855">
    <property type="entry name" value="Znf_CCCH_sf"/>
</dbReference>
<feature type="compositionally biased region" description="Basic and acidic residues" evidence="10">
    <location>
        <begin position="55"/>
        <end position="95"/>
    </location>
</feature>
<evidence type="ECO:0000259" key="11">
    <source>
        <dbReference type="PROSITE" id="PS50103"/>
    </source>
</evidence>
<dbReference type="GO" id="GO:0004540">
    <property type="term" value="F:RNA nuclease activity"/>
    <property type="evidence" value="ECO:0007669"/>
    <property type="project" value="InterPro"/>
</dbReference>
<dbReference type="GO" id="GO:0005524">
    <property type="term" value="F:ATP binding"/>
    <property type="evidence" value="ECO:0007669"/>
    <property type="project" value="UniProtKB-KW"/>
</dbReference>
<sequence length="3104" mass="356354">MVEDYKIKIEKDRESKAQQKDEKPKKLDGEQATPNYDDESADVASGAIPKRRKLIDRSRRPKDKDGKIEQEEDSSLLKERRLLVQTKEGDVDHRKYVTKSIPQEPNKEGCKKYGSQSNAKETFDRDWHFPSLSVKSKNQTKPKISARQCDNVSRLRTSKSERLEKKDYLEKFPRPQELTLGSFISPELIATKPRPPPVGVHQGKIQLCKWWKSRRICRNGISCPYAHGNEELKSWKESKNEDKQNDCEEGLDSERGKRNKVLTRSEMAYSLPGVTVSCDKPCVVKINPSDDDDVNYTFDWVFNVTFKIGEVGRLRQIDLLHQYHECYRLADVKGFLEDKEIFHSTPKERWSFTLPSYPEKKEGQMKVVVTVSFDTTTSDQTFPQCLKFDFGKKPHLLQGLNVDIAREDDLKKISEHRKKLKLSPTIWKEGSVDVIRPTENAGTDEELLKRYQLPERIENIVTVQITNGDLTQENYRRVMHQLLFTEELFMKMAVSSYPEKKEGQMKVVVTVSFDTTTSDQTFPQCLKFDFGKKPHLLQGLNVDIAREDDLKKISEHRKKLKLSPTIWKEGSVDVIRPTENAGTDEELLKRYQLPERIENIVTVQITNGDLTQENYRRVMHQLLFTEELFMKMAVSSFSFQGVPLKVKTSIARGGIIFARDGECFGEMIFQENESLQPDNAASRLVFRNVRSVWLKETGSTSNKVYEAPVESVDRVCIILKLCSQLWSDLNLPGTGEIFVDVQFQLNRQPLCEMHAAIDKMEPGRAHSNLLFPGKNLPQVQVSEKSFETNPPWKCPQLNPMPNNNQEKVIRSILSPGELSHPLVVFGPFGTGKTFTLNYAIRQLVKDERNHVLLCTHTNSAADIHVKLFDVYLTELKRLSTVEARQLKLLRIYHPRRRLDTDSDIAKKYSIIRNDAYVLPTRDHVTKHNVVISTLAASKHLTELRLKSGFFTHILVDEAAQALEPEALIPLALAGPNTKVVFTGDHMQMSPEVYSDYAGHWGLQRSLPERLFDLYFEETQSPCNVIFLTENYRCHPEILQFSSENFYGGGLISSSEQLPHPKFGPILFFGTYGIEEARENSFINVAEVQEVVTRVKEISSDWPVKWGEKDLSQIGVVSAYSIQVRAIRDSLRRESTELRDVTVEKIQNVQGKEFRALFISTVRTSITCQTFQRTEEQSQQLYWEFLSDPKLLNTAITRAKSLLAVVGNAISLCTAGACKGIWWDYIKRCEQQESLFGASFEEIKAKVISPLLTSGLNPEAPVFVPSFEEVENKTSQLLTCVGVEDGTREVLGTKEKSTGEKTVKDCSYDPVMENGSEKEIDGMKNSLNSEEVWPEEGEKKEERILSIHPRDGFHENQDVCPLHRDNQGANESGEGEEAIDQGNSELLEDFCRERFENEEKYLIYFDKIIKEFLQWSEVTKARKCQRLSQGGEYPSLQEALLVSRSESGVKEPSNRSRKGKSDHPQPIFSDYEVKYVNGHPKVYLIDVGFQPTQSDRRKKLTQSDAQNKLPNLEHLRKLIQEKASRYHSATLQLDSKAGNLSFAVVSDLITPDIKISGRVKGAFNMDQVVVEVLDKQPSDGYSRTRGRFVGVMHPIIGHNERQFVCRIDPQNNDVMIPINKSVPKILVPSSARVEKRSITAKRQGKQRTGEDGVEREDLFGEECLFLVQFVKWGEGRNYPLGTIIRRLPQQHTLQNSVEIQFAEHCIRKLFNKKCVEQVRSLFPPTWSIPVDEERRRLEIDGAFTIDPENSKDLDDALSIEKLQDSGLCRVGIHIADVSFFVQPDTPLDKEALFRCSSYYPGHGFEIVPMLPRELSENHCSLLYDKRRLCLSIFLNMSDDGIYMEQPDIQETIVRSTCQLTYSEAQQVINGQDCSFNKVPKDTKDKIRQLSDLAQKMRKRRLREAASDHWSSRDEPEDYEAHELVEEMMIAANKEIAKFLYSRVGMITPLRTQLPPKEHRLRDWLKQFGKFIQFSLFPHAVYSAEKLQEMKKLVGISEFPKFKVQKSVWFELCSAAESLDKVKLRQLIFNEKNHSQLAIARRQFERIKQKAQYVCEGDLDEAEGKLGHFSQRTDRYTHFTSPIRRYIDIVVHRLILNAISEGRHTGAPPMDRIAEMCRRSTFAGANSKHFRKTCNEVHLAAKLREKSHETTAAVSMIEDGKIRLEITNREYDQVAKRQREIKLSSLKPFDAKHGGSEEIVLLWKLRLYIAPKENIVEKLDREREKVSIILSKELPEREVFDFPGESWQQLLKALQEENYRRVSSLIKRMDGDQRKHSPCLTSLRNQNNLHNCGKLGSNIENTHEKQISLKIFDTVKIQLTAHMTHGVFHPEIQLFKITPSVHICVEHRKYPRECFTTTPSYHATGKYSTLEDYIAAWEPVLDLEAATVAVDEDDELTILDLDIRWRMDSSGNQEGFFSLQNEYCTTRQIKFYEGDFVCVRVQAEMYMGKSNLVTGERNKSEMDSDLENEGQLTMTQLKGTPSFESFRSPSSSLWVGHCIVREVKLTQDKEMVSVRINLRQSASEFPKELVNGGSLSTLTVIHRPPIHRRMSAVLRWTLKNAPELVEAVCLGHELSQGDFELPPFSDFSILGKDPKFSLEGLNTYQNKAVKKALVKPFYLIQGPPGTGKTVTGVHIAYWFAHRNRKTFSQSDQNPTESDNVDKLIPLSQVIYCGPSNKSVDVVARIMLQHTGLNIIRVYSDLKEQAEFPLPNRHKPLRSSSVDNETQESDEGLREVSLHHFIRGDKSRFARDLREYERKFEQDRKKGLRTKDEDVDRYRELIEEAEQWAFQRTGVQIILCTCAVAAKSSVIRSCKDNIKQCIVDECGMCMEIESLLPIAFLAPQQVVLIGDHKQLQPVIRDKKAQNLGLNVSMFERLSGKAKMLRIQYRMHEEICKFPSEHFYNNQLETDASVKKQGTHLQSFWPVKDVPMAFCHVVGQEDVTFIKTALSNEQSKANDKEVRKAVHVANCLVNNYRVSSSKIVILSPYREQQERIRKALAKTSQCKDICVTTIAKSQGREWNYVILSLVRSLNEDEHHPERSLYWIREHLGFLADEHLMNVGLTRARKGLCIIGNKELLLYHSMWKKLIESFEKRHCVVNESDWPRN</sequence>
<feature type="zinc finger region" description="C3H1-type" evidence="9">
    <location>
        <begin position="202"/>
        <end position="230"/>
    </location>
</feature>
<dbReference type="GO" id="GO:0003723">
    <property type="term" value="F:RNA binding"/>
    <property type="evidence" value="ECO:0007669"/>
    <property type="project" value="InterPro"/>
</dbReference>
<dbReference type="InterPro" id="IPR047187">
    <property type="entry name" value="SF1_C_Upf1"/>
</dbReference>
<keyword evidence="3" id="KW-0547">Nucleotide-binding</keyword>
<dbReference type="SUPFAM" id="SSF52540">
    <property type="entry name" value="P-loop containing nucleoside triphosphate hydrolases"/>
    <property type="match status" value="2"/>
</dbReference>
<evidence type="ECO:0000313" key="12">
    <source>
        <dbReference type="EMBL" id="PFX12805.1"/>
    </source>
</evidence>
<dbReference type="GO" id="GO:0043139">
    <property type="term" value="F:5'-3' DNA helicase activity"/>
    <property type="evidence" value="ECO:0007669"/>
    <property type="project" value="TreeGrafter"/>
</dbReference>
<dbReference type="Pfam" id="PF13087">
    <property type="entry name" value="AAA_12"/>
    <property type="match status" value="2"/>
</dbReference>
<evidence type="ECO:0000256" key="6">
    <source>
        <dbReference type="ARBA" id="ARBA00022806"/>
    </source>
</evidence>
<dbReference type="Pfam" id="PF25049">
    <property type="entry name" value="OB_HELZ2"/>
    <property type="match status" value="1"/>
</dbReference>
<evidence type="ECO:0000256" key="9">
    <source>
        <dbReference type="PROSITE-ProRule" id="PRU00723"/>
    </source>
</evidence>
<comment type="similarity">
    <text evidence="1">Belongs to the DNA2/NAM7 helicase family.</text>
</comment>
<accession>A0A2B4R946</accession>
<keyword evidence="8" id="KW-0067">ATP-binding</keyword>
<feature type="region of interest" description="Disordered" evidence="10">
    <location>
        <begin position="2707"/>
        <end position="2730"/>
    </location>
</feature>
<evidence type="ECO:0000256" key="3">
    <source>
        <dbReference type="ARBA" id="ARBA00022741"/>
    </source>
</evidence>
<dbReference type="CDD" id="cd18808">
    <property type="entry name" value="SF1_C_Upf1"/>
    <property type="match status" value="2"/>
</dbReference>
<dbReference type="FunFam" id="3.40.50.300:FF:000419">
    <property type="entry name" value="Probable helicase with zinc finger domain"/>
    <property type="match status" value="1"/>
</dbReference>
<dbReference type="Pfam" id="PF00773">
    <property type="entry name" value="RNB"/>
    <property type="match status" value="1"/>
</dbReference>
<dbReference type="InterPro" id="IPR041677">
    <property type="entry name" value="DNA2/NAM7_AAA_11"/>
</dbReference>
<keyword evidence="5" id="KW-0378">Hydrolase</keyword>
<dbReference type="InterPro" id="IPR050534">
    <property type="entry name" value="Coronavir_polyprotein_1ab"/>
</dbReference>
<evidence type="ECO:0000256" key="7">
    <source>
        <dbReference type="ARBA" id="ARBA00022833"/>
    </source>
</evidence>
<dbReference type="OrthoDB" id="2285229at2759"/>
<keyword evidence="7 9" id="KW-0862">Zinc</keyword>
<name>A0A2B4R946_STYPI</name>
<reference evidence="13" key="1">
    <citation type="journal article" date="2017" name="bioRxiv">
        <title>Comparative analysis of the genomes of Stylophora pistillata and Acropora digitifera provides evidence for extensive differences between species of corals.</title>
        <authorList>
            <person name="Voolstra C.R."/>
            <person name="Li Y."/>
            <person name="Liew Y.J."/>
            <person name="Baumgarten S."/>
            <person name="Zoccola D."/>
            <person name="Flot J.-F."/>
            <person name="Tambutte S."/>
            <person name="Allemand D."/>
            <person name="Aranda M."/>
        </authorList>
    </citation>
    <scope>NUCLEOTIDE SEQUENCE [LARGE SCALE GENOMIC DNA]</scope>
</reference>
<dbReference type="SUPFAM" id="SSF50249">
    <property type="entry name" value="Nucleic acid-binding proteins"/>
    <property type="match status" value="1"/>
</dbReference>
<feature type="compositionally biased region" description="Basic and acidic residues" evidence="10">
    <location>
        <begin position="1"/>
        <end position="29"/>
    </location>
</feature>
<evidence type="ECO:0000256" key="2">
    <source>
        <dbReference type="ARBA" id="ARBA00022723"/>
    </source>
</evidence>
<feature type="region of interest" description="Disordered" evidence="10">
    <location>
        <begin position="1"/>
        <end position="119"/>
    </location>
</feature>
<dbReference type="Gene3D" id="3.40.50.300">
    <property type="entry name" value="P-loop containing nucleotide triphosphate hydrolases"/>
    <property type="match status" value="4"/>
</dbReference>
<organism evidence="12 13">
    <name type="scientific">Stylophora pistillata</name>
    <name type="common">Smooth cauliflower coral</name>
    <dbReference type="NCBI Taxonomy" id="50429"/>
    <lineage>
        <taxon>Eukaryota</taxon>
        <taxon>Metazoa</taxon>
        <taxon>Cnidaria</taxon>
        <taxon>Anthozoa</taxon>
        <taxon>Hexacorallia</taxon>
        <taxon>Scleractinia</taxon>
        <taxon>Astrocoeniina</taxon>
        <taxon>Pocilloporidae</taxon>
        <taxon>Stylophora</taxon>
    </lineage>
</organism>
<feature type="compositionally biased region" description="Basic and acidic residues" evidence="10">
    <location>
        <begin position="1446"/>
        <end position="1462"/>
    </location>
</feature>
<evidence type="ECO:0000256" key="8">
    <source>
        <dbReference type="ARBA" id="ARBA00022840"/>
    </source>
</evidence>